<proteinExistence type="predicted"/>
<gene>
    <name evidence="1" type="ORF">FYW06_05570</name>
</gene>
<sequence>MDSRRENRIKKMNRKAKEIAKEIAKAIDTKLKQIYQNTVRNYGLNIQSQSYFLYYQHFSTYYS</sequence>
<comment type="caution">
    <text evidence="1">The sequence shown here is derived from an EMBL/GenBank/DDBJ whole genome shotgun (WGS) entry which is preliminary data.</text>
</comment>
<dbReference type="Proteomes" id="UP000325411">
    <property type="component" value="Unassembled WGS sequence"/>
</dbReference>
<reference evidence="1 2" key="1">
    <citation type="submission" date="2019-09" db="EMBL/GenBank/DDBJ databases">
        <authorList>
            <person name="Geng P."/>
            <person name="Wan X."/>
            <person name="Zhou G."/>
            <person name="Yuan Z."/>
            <person name="Hu X."/>
        </authorList>
    </citation>
    <scope>NUCLEOTIDE SEQUENCE [LARGE SCALE GENOMIC DNA]</scope>
    <source>
        <strain evidence="1 2">EFR-4</strain>
    </source>
</reference>
<accession>A0A5M9H3S4</accession>
<organism evidence="1 2">
    <name type="scientific">Bacillus paranthracis</name>
    <dbReference type="NCBI Taxonomy" id="2026186"/>
    <lineage>
        <taxon>Bacteria</taxon>
        <taxon>Bacillati</taxon>
        <taxon>Bacillota</taxon>
        <taxon>Bacilli</taxon>
        <taxon>Bacillales</taxon>
        <taxon>Bacillaceae</taxon>
        <taxon>Bacillus</taxon>
        <taxon>Bacillus cereus group</taxon>
    </lineage>
</organism>
<protein>
    <submittedName>
        <fullName evidence="1">Uncharacterized protein</fullName>
    </submittedName>
</protein>
<evidence type="ECO:0000313" key="2">
    <source>
        <dbReference type="Proteomes" id="UP000325411"/>
    </source>
</evidence>
<name>A0A5M9H3S4_9BACI</name>
<evidence type="ECO:0000313" key="1">
    <source>
        <dbReference type="EMBL" id="KAA8481270.1"/>
    </source>
</evidence>
<dbReference type="AlphaFoldDB" id="A0A5M9H3S4"/>
<dbReference type="EMBL" id="VXCE01000001">
    <property type="protein sequence ID" value="KAA8481270.1"/>
    <property type="molecule type" value="Genomic_DNA"/>
</dbReference>
<dbReference type="RefSeq" id="WP_000378357.1">
    <property type="nucleotide sequence ID" value="NZ_CP045777.1"/>
</dbReference>